<accession>A0ABD4TPU3</accession>
<protein>
    <recommendedName>
        <fullName evidence="3">4-oxalocrotonate tautomerase domain-containing protein</fullName>
    </recommendedName>
</protein>
<evidence type="ECO:0000313" key="1">
    <source>
        <dbReference type="EMBL" id="MCQ1539310.1"/>
    </source>
</evidence>
<dbReference type="EMBL" id="VOTZ01000024">
    <property type="protein sequence ID" value="MCQ1539310.1"/>
    <property type="molecule type" value="Genomic_DNA"/>
</dbReference>
<comment type="caution">
    <text evidence="1">The sequence shown here is derived from an EMBL/GenBank/DDBJ whole genome shotgun (WGS) entry which is preliminary data.</text>
</comment>
<evidence type="ECO:0000313" key="2">
    <source>
        <dbReference type="Proteomes" id="UP001524383"/>
    </source>
</evidence>
<dbReference type="RefSeq" id="WP_255333275.1">
    <property type="nucleotide sequence ID" value="NZ_VOTZ01000024.1"/>
</dbReference>
<dbReference type="AlphaFoldDB" id="A0ABD4TPU3"/>
<organism evidence="1 2">
    <name type="scientific">Methanocalculus taiwanensis</name>
    <dbReference type="NCBI Taxonomy" id="106207"/>
    <lineage>
        <taxon>Archaea</taxon>
        <taxon>Methanobacteriati</taxon>
        <taxon>Methanobacteriota</taxon>
        <taxon>Stenosarchaea group</taxon>
        <taxon>Methanomicrobia</taxon>
        <taxon>Methanomicrobiales</taxon>
        <taxon>Methanocalculaceae</taxon>
        <taxon>Methanocalculus</taxon>
    </lineage>
</organism>
<sequence length="69" mass="7802">MPDEWKVTVTVTLKVGGASTMKEAETVALERLLGLIRSGNEIPWEIDVVPLREPREPRSDEPLFGVKWK</sequence>
<name>A0ABD4TPU3_9EURY</name>
<reference evidence="1 2" key="1">
    <citation type="submission" date="2019-08" db="EMBL/GenBank/DDBJ databases">
        <authorList>
            <person name="Chen S.-C."/>
            <person name="Lai M.-C."/>
            <person name="You Y.-T."/>
        </authorList>
    </citation>
    <scope>NUCLEOTIDE SEQUENCE [LARGE SCALE GENOMIC DNA]</scope>
    <source>
        <strain evidence="1 2">P2F9704a</strain>
    </source>
</reference>
<proteinExistence type="predicted"/>
<gene>
    <name evidence="1" type="ORF">FTO68_09990</name>
</gene>
<dbReference type="Proteomes" id="UP001524383">
    <property type="component" value="Unassembled WGS sequence"/>
</dbReference>
<keyword evidence="2" id="KW-1185">Reference proteome</keyword>
<evidence type="ECO:0008006" key="3">
    <source>
        <dbReference type="Google" id="ProtNLM"/>
    </source>
</evidence>